<dbReference type="Proteomes" id="UP000460257">
    <property type="component" value="Unassembled WGS sequence"/>
</dbReference>
<dbReference type="AlphaFoldDB" id="A0A6N7J1Z2"/>
<accession>A0A6N7J1Z2</accession>
<sequence length="269" mass="31381">MKGKRESASKEKKFPIKKMVLTTIAAVLLAIVVVLIWKAAVSVDPFKYLTISFDGAKPYLIPRAEVTKDAPAGIRARDFTFSTKDSNKAVFSYEGQIFYVKFKKKNNLLRNRYYSQRIKTYKVGRTPDYVRDSSDLDEPNRHIISARDELDKVAKKILKQNGKKYKSYEYRGMITRLAPSYDSDEKDHEAAYLIYSADQDLLHTKNVVAVELYNVAVDGRYNLSYQKGENRFMREYYYEDLYNDIMADYPGWNYLQDDEVNYEKLKTDS</sequence>
<proteinExistence type="predicted"/>
<evidence type="ECO:0000256" key="1">
    <source>
        <dbReference type="SAM" id="Phobius"/>
    </source>
</evidence>
<dbReference type="EMBL" id="VOGC01000007">
    <property type="protein sequence ID" value="MQN02085.1"/>
    <property type="molecule type" value="Genomic_DNA"/>
</dbReference>
<evidence type="ECO:0000313" key="3">
    <source>
        <dbReference type="Proteomes" id="UP000460257"/>
    </source>
</evidence>
<feature type="transmembrane region" description="Helical" evidence="1">
    <location>
        <begin position="20"/>
        <end position="40"/>
    </location>
</feature>
<protein>
    <submittedName>
        <fullName evidence="2">Uncharacterized protein</fullName>
    </submittedName>
</protein>
<name>A0A6N7J1Z2_9FIRM</name>
<keyword evidence="1" id="KW-0472">Membrane</keyword>
<comment type="caution">
    <text evidence="2">The sequence shown here is derived from an EMBL/GenBank/DDBJ whole genome shotgun (WGS) entry which is preliminary data.</text>
</comment>
<reference evidence="2" key="1">
    <citation type="journal article" date="2020" name="Appl. Environ. Microbiol.">
        <title>Medium-Chain Fatty Acid Synthesis by 'Candidatus Weimeria bifida' gen. nov., sp. nov., and 'Candidatus Pseudoramibacter fermentans' sp. nov.</title>
        <authorList>
            <person name="Scarborough M.J."/>
            <person name="Myers K.S."/>
            <person name="Donohue T.J."/>
            <person name="Noguera D.R."/>
        </authorList>
    </citation>
    <scope>NUCLEOTIDE SEQUENCE</scope>
    <source>
        <strain evidence="2">LCO1.1</strain>
    </source>
</reference>
<organism evidence="2 3">
    <name type="scientific">Candidatus Weimeria bifida</name>
    <dbReference type="NCBI Taxonomy" id="2599074"/>
    <lineage>
        <taxon>Bacteria</taxon>
        <taxon>Bacillati</taxon>
        <taxon>Bacillota</taxon>
        <taxon>Clostridia</taxon>
        <taxon>Lachnospirales</taxon>
        <taxon>Lachnospiraceae</taxon>
        <taxon>Candidatus Weimeria</taxon>
    </lineage>
</organism>
<gene>
    <name evidence="2" type="ORF">FRC54_09335</name>
</gene>
<keyword evidence="1" id="KW-1133">Transmembrane helix</keyword>
<keyword evidence="3" id="KW-1185">Reference proteome</keyword>
<keyword evidence="1" id="KW-0812">Transmembrane</keyword>
<evidence type="ECO:0000313" key="2">
    <source>
        <dbReference type="EMBL" id="MQN02085.1"/>
    </source>
</evidence>